<organism evidence="2 3">
    <name type="scientific">Perkinsus olseni</name>
    <name type="common">Perkinsus atlanticus</name>
    <dbReference type="NCBI Taxonomy" id="32597"/>
    <lineage>
        <taxon>Eukaryota</taxon>
        <taxon>Sar</taxon>
        <taxon>Alveolata</taxon>
        <taxon>Perkinsozoa</taxon>
        <taxon>Perkinsea</taxon>
        <taxon>Perkinsida</taxon>
        <taxon>Perkinsidae</taxon>
        <taxon>Perkinsus</taxon>
    </lineage>
</organism>
<dbReference type="Gene3D" id="3.30.420.10">
    <property type="entry name" value="Ribonuclease H-like superfamily/Ribonuclease H"/>
    <property type="match status" value="1"/>
</dbReference>
<protein>
    <recommendedName>
        <fullName evidence="1">RNase H type-1 domain-containing protein</fullName>
    </recommendedName>
</protein>
<gene>
    <name evidence="2" type="ORF">FOZ62_016134</name>
</gene>
<dbReference type="EMBL" id="JABANM010009434">
    <property type="protein sequence ID" value="KAF4740948.1"/>
    <property type="molecule type" value="Genomic_DNA"/>
</dbReference>
<dbReference type="Proteomes" id="UP000574390">
    <property type="component" value="Unassembled WGS sequence"/>
</dbReference>
<dbReference type="GO" id="GO:0004523">
    <property type="term" value="F:RNA-DNA hybrid ribonuclease activity"/>
    <property type="evidence" value="ECO:0007669"/>
    <property type="project" value="InterPro"/>
</dbReference>
<dbReference type="SUPFAM" id="SSF53098">
    <property type="entry name" value="Ribonuclease H-like"/>
    <property type="match status" value="1"/>
</dbReference>
<proteinExistence type="predicted"/>
<comment type="caution">
    <text evidence="2">The sequence shown here is derived from an EMBL/GenBank/DDBJ whole genome shotgun (WGS) entry which is preliminary data.</text>
</comment>
<dbReference type="GO" id="GO:0003676">
    <property type="term" value="F:nucleic acid binding"/>
    <property type="evidence" value="ECO:0007669"/>
    <property type="project" value="InterPro"/>
</dbReference>
<dbReference type="PROSITE" id="PS50879">
    <property type="entry name" value="RNASE_H_1"/>
    <property type="match status" value="1"/>
</dbReference>
<dbReference type="InterPro" id="IPR012337">
    <property type="entry name" value="RNaseH-like_sf"/>
</dbReference>
<accession>A0A7J6T6T7</accession>
<evidence type="ECO:0000313" key="3">
    <source>
        <dbReference type="Proteomes" id="UP000574390"/>
    </source>
</evidence>
<name>A0A7J6T6T7_PEROL</name>
<dbReference type="InterPro" id="IPR036397">
    <property type="entry name" value="RNaseH_sf"/>
</dbReference>
<evidence type="ECO:0000313" key="2">
    <source>
        <dbReference type="EMBL" id="KAF4740948.1"/>
    </source>
</evidence>
<sequence>LKTQYGEWNMWGWKLPAHATPLQAELLGVLRAVEAGGEMRLGEICVSTDCQRAIDLLVGLAKRRLCRGIVVQYIRQRVLDLRLNVELQYVRSKSCEGNRRADKLAKLLSLHGDDPPFIVPIDRVVVSERVRKCVEQQSDTLYESEVRKLGRSIREFVPTASALKMLRGLEGCRNLWGLISGQSRLRYCRSRIDGGSDECPNCDAQVTEDVRHFLYECERWKSQREALVREVNLRGLTWPPQGETVIRSRDLAMRLMLYAQRRR</sequence>
<reference evidence="2 3" key="1">
    <citation type="submission" date="2020-04" db="EMBL/GenBank/DDBJ databases">
        <title>Perkinsus olseni comparative genomics.</title>
        <authorList>
            <person name="Bogema D.R."/>
        </authorList>
    </citation>
    <scope>NUCLEOTIDE SEQUENCE [LARGE SCALE GENOMIC DNA]</scope>
    <source>
        <strain evidence="2">ATCC PRA-205</strain>
    </source>
</reference>
<feature type="domain" description="RNase H type-1" evidence="1">
    <location>
        <begin position="1"/>
        <end position="110"/>
    </location>
</feature>
<evidence type="ECO:0000259" key="1">
    <source>
        <dbReference type="PROSITE" id="PS50879"/>
    </source>
</evidence>
<feature type="non-terminal residue" evidence="2">
    <location>
        <position position="263"/>
    </location>
</feature>
<dbReference type="AlphaFoldDB" id="A0A7J6T6T7"/>
<dbReference type="InterPro" id="IPR002156">
    <property type="entry name" value="RNaseH_domain"/>
</dbReference>